<accession>A0A8J2I9F6</accession>
<comment type="caution">
    <text evidence="2">The sequence shown here is derived from an EMBL/GenBank/DDBJ whole genome shotgun (WGS) entry which is preliminary data.</text>
</comment>
<dbReference type="Proteomes" id="UP000676310">
    <property type="component" value="Unassembled WGS sequence"/>
</dbReference>
<dbReference type="EMBL" id="CAJRGZ010000025">
    <property type="protein sequence ID" value="CAG5180820.1"/>
    <property type="molecule type" value="Genomic_DNA"/>
</dbReference>
<dbReference type="SUPFAM" id="SSF142338">
    <property type="entry name" value="CofD-like"/>
    <property type="match status" value="1"/>
</dbReference>
<dbReference type="RefSeq" id="XP_043173015.1">
    <property type="nucleotide sequence ID" value="XM_043317080.1"/>
</dbReference>
<evidence type="ECO:0000313" key="3">
    <source>
        <dbReference type="Proteomes" id="UP000676310"/>
    </source>
</evidence>
<keyword evidence="3" id="KW-1185">Reference proteome</keyword>
<reference evidence="2" key="1">
    <citation type="submission" date="2021-05" db="EMBL/GenBank/DDBJ databases">
        <authorList>
            <person name="Stam R."/>
        </authorList>
    </citation>
    <scope>NUCLEOTIDE SEQUENCE</scope>
    <source>
        <strain evidence="2">CS162</strain>
    </source>
</reference>
<dbReference type="GeneID" id="67021668"/>
<dbReference type="PANTHER" id="PTHR31240:SF0">
    <property type="entry name" value="MATERNAL EFFECT EMBRYO ARREST 18"/>
    <property type="match status" value="1"/>
</dbReference>
<dbReference type="Pfam" id="PF01933">
    <property type="entry name" value="CofD"/>
    <property type="match status" value="1"/>
</dbReference>
<protein>
    <submittedName>
        <fullName evidence="2">Uncharacterized protein</fullName>
    </submittedName>
</protein>
<gene>
    <name evidence="2" type="ORF">ALTATR162_LOCUS9446</name>
</gene>
<evidence type="ECO:0000256" key="1">
    <source>
        <dbReference type="SAM" id="MobiDB-lite"/>
    </source>
</evidence>
<proteinExistence type="predicted"/>
<dbReference type="InterPro" id="IPR038136">
    <property type="entry name" value="CofD-like_dom_sf"/>
</dbReference>
<dbReference type="OrthoDB" id="10267139at2759"/>
<dbReference type="GO" id="GO:0043743">
    <property type="term" value="F:LPPG:FO 2-phospho-L-lactate transferase activity"/>
    <property type="evidence" value="ECO:0007669"/>
    <property type="project" value="InterPro"/>
</dbReference>
<dbReference type="AlphaFoldDB" id="A0A8J2I9F6"/>
<sequence>MSAENFLSPNGDNLTLASPMTNGNLKTKGIVVFSGGSAANNLVDVFKKVREDKKCPLSYVIPISDNGGSSSELIRVFGGPGIGDVRSRLVRLIPDDPDHDDSEKAAIKTFFNHRLPKERSSAREEWLQIIEAEHALWTNISTAKKELVRSILNVVAYEIVKRRRPSSSFDFSGASIGNLFLTGARLFTGSFESAIYLLSSICSVPSHTSVLPAINTNFTHHISVSLANGDTITGQNSISHPSISTALVPGSDTPTIDETEQHDRIEDANLPGSLPTLRKQYITFSKADEEELPARIERLWYINPYGQEIRLSANPTVLNALNDAQAVIYSIGSLYTSIIPSLVLKGIGEAISKPAIRYKILILNSTIDRETGPSSTPYSALDFIAAIAKACEESKNVFGPLDKAECLGAYESQWNDGFEEPAEGVENLEDAWDYFMIKTPDGSPLLVRNVVAQLHAWAANPFIGNKIRQSMACMYNVMIERGEDGYCVESIGTEDDVDEVPEHTKIFFERFEEWGSRTGVPVVAVDFWVEGISPSPLGMDWHSVIDYLETVIIYFVGPPPQRPVDEYTMPPNNVYGIPTPIEASTAPDDTETWYCEFWEKAYAVLHKNENSIIIYEPKDRSDIPDPRARPEWASKRLRKAYELLGEDHPRIVRCISLLNSEAGNGVIVERLDPGPHWGDLPVMTVPFPETPSREDRIMLALYYRWALQTLSALSHLNSRSVYLTFFSSSNVWLRTDYSLAITGFISVEGPELFADMLRDAQKESKRDERRERNYQAWVAGSTREPEPSDEGSDDDSEETPEEALYYWSEGEWAGDGSVFYDDCFNTAFPREGGYHQEPLLMTRFYWAKFVWELMTNSFTAEAPWKQGIEWGPFSPLEGGPPEEAADWRDQLQVLEEARLGSVLLKAWKGEYESAEQVAEDIRTIAEEVGIKIVSSEVEVDNDWMKVFKDEVDIGESWEDVFELCEAEKKWGARTIRFK</sequence>
<dbReference type="InterPro" id="IPR002882">
    <property type="entry name" value="CofD"/>
</dbReference>
<dbReference type="PANTHER" id="PTHR31240">
    <property type="entry name" value="MATERNAL EFFECT EMBRYO ARREST 18"/>
    <property type="match status" value="1"/>
</dbReference>
<dbReference type="Gene3D" id="3.40.50.10680">
    <property type="entry name" value="CofD-like domains"/>
    <property type="match status" value="1"/>
</dbReference>
<dbReference type="CDD" id="cd07187">
    <property type="entry name" value="YvcK_like"/>
    <property type="match status" value="1"/>
</dbReference>
<feature type="compositionally biased region" description="Acidic residues" evidence="1">
    <location>
        <begin position="787"/>
        <end position="800"/>
    </location>
</feature>
<name>A0A8J2I9F6_9PLEO</name>
<organism evidence="2 3">
    <name type="scientific">Alternaria atra</name>
    <dbReference type="NCBI Taxonomy" id="119953"/>
    <lineage>
        <taxon>Eukaryota</taxon>
        <taxon>Fungi</taxon>
        <taxon>Dikarya</taxon>
        <taxon>Ascomycota</taxon>
        <taxon>Pezizomycotina</taxon>
        <taxon>Dothideomycetes</taxon>
        <taxon>Pleosporomycetidae</taxon>
        <taxon>Pleosporales</taxon>
        <taxon>Pleosporineae</taxon>
        <taxon>Pleosporaceae</taxon>
        <taxon>Alternaria</taxon>
        <taxon>Alternaria sect. Ulocladioides</taxon>
    </lineage>
</organism>
<evidence type="ECO:0000313" key="2">
    <source>
        <dbReference type="EMBL" id="CAG5180820.1"/>
    </source>
</evidence>
<feature type="compositionally biased region" description="Basic and acidic residues" evidence="1">
    <location>
        <begin position="764"/>
        <end position="773"/>
    </location>
</feature>
<feature type="region of interest" description="Disordered" evidence="1">
    <location>
        <begin position="764"/>
        <end position="800"/>
    </location>
</feature>